<evidence type="ECO:0000256" key="2">
    <source>
        <dbReference type="RuleBase" id="RU000461"/>
    </source>
</evidence>
<gene>
    <name evidence="3" type="ORF">ACFOPI_06335</name>
</gene>
<dbReference type="SUPFAM" id="SSF48264">
    <property type="entry name" value="Cytochrome P450"/>
    <property type="match status" value="1"/>
</dbReference>
<keyword evidence="2" id="KW-0349">Heme</keyword>
<evidence type="ECO:0000313" key="3">
    <source>
        <dbReference type="EMBL" id="MFC3683204.1"/>
    </source>
</evidence>
<protein>
    <submittedName>
        <fullName evidence="3">Cytochrome P450</fullName>
    </submittedName>
</protein>
<dbReference type="Pfam" id="PF00067">
    <property type="entry name" value="p450"/>
    <property type="match status" value="1"/>
</dbReference>
<evidence type="ECO:0000313" key="4">
    <source>
        <dbReference type="Proteomes" id="UP001595729"/>
    </source>
</evidence>
<proteinExistence type="inferred from homology"/>
<keyword evidence="2" id="KW-0479">Metal-binding</keyword>
<dbReference type="InterPro" id="IPR036396">
    <property type="entry name" value="Cyt_P450_sf"/>
</dbReference>
<keyword evidence="2" id="KW-0408">Iron</keyword>
<dbReference type="EMBL" id="JBHRXX010000002">
    <property type="protein sequence ID" value="MFC3683204.1"/>
    <property type="molecule type" value="Genomic_DNA"/>
</dbReference>
<dbReference type="Proteomes" id="UP001595729">
    <property type="component" value="Unassembled WGS sequence"/>
</dbReference>
<dbReference type="InterPro" id="IPR002397">
    <property type="entry name" value="Cyt_P450_B"/>
</dbReference>
<sequence length="395" mass="44231">MTLGSFHFDPYSPAIDADPFPYYRHLRDEHPCFWSVEAQMWILSRYSDIVTAGQDWQTYSSASGNLMTELPGRAGATLGSSDPPKHDRLRGLIQHAFMKRNLLALEEPIRDVAKQVFGQLQGVGEFDFKDVSSQFTVKVLMAALGLPMGDDALVPEQEVRDNAVLMVQSDARTRAKGPEHIAAYNWMQEYAGKVIALRRAEPKNDLISHFALAEIDGDRLDDREVLLTTTTLIMAGVESLGGFMMMFAYNLATFDEARRAVVANPALLPDAIEESLRFNTSAQRFRRRLMKDVTLHGQTMKEGDFVCLAYGSGNRDERQYPNPDVYDITRKPRGHLGFGGGVHACLGTAIARLAVKIAFEEFHQVVPDYKRVADQLAWMPSSTFRSPLVLQLKAQ</sequence>
<keyword evidence="2" id="KW-0503">Monooxygenase</keyword>
<evidence type="ECO:0000256" key="1">
    <source>
        <dbReference type="ARBA" id="ARBA00010617"/>
    </source>
</evidence>
<comment type="similarity">
    <text evidence="1 2">Belongs to the cytochrome P450 family.</text>
</comment>
<dbReference type="PANTHER" id="PTHR46696">
    <property type="entry name" value="P450, PUTATIVE (EUROFUNG)-RELATED"/>
    <property type="match status" value="1"/>
</dbReference>
<keyword evidence="4" id="KW-1185">Reference proteome</keyword>
<dbReference type="InterPro" id="IPR001128">
    <property type="entry name" value="Cyt_P450"/>
</dbReference>
<dbReference type="InterPro" id="IPR017972">
    <property type="entry name" value="Cyt_P450_CS"/>
</dbReference>
<reference evidence="4" key="1">
    <citation type="journal article" date="2019" name="Int. J. Syst. Evol. Microbiol.">
        <title>The Global Catalogue of Microorganisms (GCM) 10K type strain sequencing project: providing services to taxonomists for standard genome sequencing and annotation.</title>
        <authorList>
            <consortium name="The Broad Institute Genomics Platform"/>
            <consortium name="The Broad Institute Genome Sequencing Center for Infectious Disease"/>
            <person name="Wu L."/>
            <person name="Ma J."/>
        </authorList>
    </citation>
    <scope>NUCLEOTIDE SEQUENCE [LARGE SCALE GENOMIC DNA]</scope>
    <source>
        <strain evidence="4">KCTC 42501</strain>
    </source>
</reference>
<accession>A0ABV7W059</accession>
<dbReference type="PANTHER" id="PTHR46696:SF1">
    <property type="entry name" value="CYTOCHROME P450 YJIB-RELATED"/>
    <property type="match status" value="1"/>
</dbReference>
<organism evidence="3 4">
    <name type="scientific">Hydrogenophaga luteola</name>
    <dbReference type="NCBI Taxonomy" id="1591122"/>
    <lineage>
        <taxon>Bacteria</taxon>
        <taxon>Pseudomonadati</taxon>
        <taxon>Pseudomonadota</taxon>
        <taxon>Betaproteobacteria</taxon>
        <taxon>Burkholderiales</taxon>
        <taxon>Comamonadaceae</taxon>
        <taxon>Hydrogenophaga</taxon>
    </lineage>
</organism>
<keyword evidence="2" id="KW-0560">Oxidoreductase</keyword>
<dbReference type="Gene3D" id="1.10.630.10">
    <property type="entry name" value="Cytochrome P450"/>
    <property type="match status" value="1"/>
</dbReference>
<comment type="caution">
    <text evidence="3">The sequence shown here is derived from an EMBL/GenBank/DDBJ whole genome shotgun (WGS) entry which is preliminary data.</text>
</comment>
<name>A0ABV7W059_9BURK</name>
<dbReference type="PRINTS" id="PR00359">
    <property type="entry name" value="BP450"/>
</dbReference>
<dbReference type="RefSeq" id="WP_382172215.1">
    <property type="nucleotide sequence ID" value="NZ_JBHRXX010000002.1"/>
</dbReference>
<dbReference type="PROSITE" id="PS00086">
    <property type="entry name" value="CYTOCHROME_P450"/>
    <property type="match status" value="1"/>
</dbReference>